<sequence>MMLLPFGVANVAAATAAALVNLPPPGLYRVDSDANSIQSNGAVLKQKNDSTSGMASMRVHSPGGTAVVSTLASPGQICIGATGSGLMQPTGQQCKSSAPVHAAGSTTFSSRCANADTTVAVRKLNSGTWEMKTSVIERLGQQGLLDFDQQRKTFENVLKNSTSADEREDAQYALANWEEHKADMRAIAAEGGATGAATRSSVLVTRLTRIGGQCTSSGASLTKGAR</sequence>
<gene>
    <name evidence="2" type="ORF">HD842_003597</name>
</gene>
<comment type="caution">
    <text evidence="2">The sequence shown here is derived from an EMBL/GenBank/DDBJ whole genome shotgun (WGS) entry which is preliminary data.</text>
</comment>
<evidence type="ECO:0000313" key="3">
    <source>
        <dbReference type="Proteomes" id="UP000540787"/>
    </source>
</evidence>
<feature type="chain" id="PRO_5031549531" description="DUF4150 domain-containing protein" evidence="1">
    <location>
        <begin position="17"/>
        <end position="226"/>
    </location>
</feature>
<reference evidence="2 3" key="1">
    <citation type="submission" date="2020-08" db="EMBL/GenBank/DDBJ databases">
        <title>The Agave Microbiome: Exploring the role of microbial communities in plant adaptations to desert environments.</title>
        <authorList>
            <person name="Partida-Martinez L.P."/>
        </authorList>
    </citation>
    <scope>NUCLEOTIDE SEQUENCE [LARGE SCALE GENOMIC DNA]</scope>
    <source>
        <strain evidence="2 3">AT3.2</strain>
    </source>
</reference>
<evidence type="ECO:0008006" key="4">
    <source>
        <dbReference type="Google" id="ProtNLM"/>
    </source>
</evidence>
<dbReference type="Proteomes" id="UP000540787">
    <property type="component" value="Unassembled WGS sequence"/>
</dbReference>
<evidence type="ECO:0000256" key="1">
    <source>
        <dbReference type="SAM" id="SignalP"/>
    </source>
</evidence>
<evidence type="ECO:0000313" key="2">
    <source>
        <dbReference type="EMBL" id="MBB6135430.1"/>
    </source>
</evidence>
<dbReference type="RefSeq" id="WP_183556105.1">
    <property type="nucleotide sequence ID" value="NZ_JACHBX010000004.1"/>
</dbReference>
<organism evidence="2 3">
    <name type="scientific">Massilia aurea</name>
    <dbReference type="NCBI Taxonomy" id="373040"/>
    <lineage>
        <taxon>Bacteria</taxon>
        <taxon>Pseudomonadati</taxon>
        <taxon>Pseudomonadota</taxon>
        <taxon>Betaproteobacteria</taxon>
        <taxon>Burkholderiales</taxon>
        <taxon>Oxalobacteraceae</taxon>
        <taxon>Telluria group</taxon>
        <taxon>Massilia</taxon>
    </lineage>
</organism>
<dbReference type="AlphaFoldDB" id="A0A7X0CFM8"/>
<proteinExistence type="predicted"/>
<keyword evidence="3" id="KW-1185">Reference proteome</keyword>
<keyword evidence="1" id="KW-0732">Signal</keyword>
<accession>A0A7X0CFM8</accession>
<dbReference type="EMBL" id="JACHBX010000004">
    <property type="protein sequence ID" value="MBB6135430.1"/>
    <property type="molecule type" value="Genomic_DNA"/>
</dbReference>
<protein>
    <recommendedName>
        <fullName evidence="4">DUF4150 domain-containing protein</fullName>
    </recommendedName>
</protein>
<name>A0A7X0CFM8_9BURK</name>
<feature type="signal peptide" evidence="1">
    <location>
        <begin position="1"/>
        <end position="16"/>
    </location>
</feature>